<dbReference type="AlphaFoldDB" id="G5JID1"/>
<dbReference type="GO" id="GO:0016887">
    <property type="term" value="F:ATP hydrolysis activity"/>
    <property type="evidence" value="ECO:0007669"/>
    <property type="project" value="InterPro"/>
</dbReference>
<comment type="caution">
    <text evidence="4">The sequence shown here is derived from an EMBL/GenBank/DDBJ whole genome shotgun (WGS) entry which is preliminary data.</text>
</comment>
<organism evidence="4 5">
    <name type="scientific">Staphylococcus simiae CCM 7213 = CCUG 51256</name>
    <dbReference type="NCBI Taxonomy" id="911238"/>
    <lineage>
        <taxon>Bacteria</taxon>
        <taxon>Bacillati</taxon>
        <taxon>Bacillota</taxon>
        <taxon>Bacilli</taxon>
        <taxon>Bacillales</taxon>
        <taxon>Staphylococcaceae</taxon>
        <taxon>Staphylococcus</taxon>
    </lineage>
</organism>
<dbReference type="PROSITE" id="PS50893">
    <property type="entry name" value="ABC_TRANSPORTER_2"/>
    <property type="match status" value="1"/>
</dbReference>
<evidence type="ECO:0000313" key="4">
    <source>
        <dbReference type="EMBL" id="EHJ08022.1"/>
    </source>
</evidence>
<dbReference type="Pfam" id="PF00005">
    <property type="entry name" value="ABC_tran"/>
    <property type="match status" value="1"/>
</dbReference>
<protein>
    <submittedName>
        <fullName evidence="4">ABC transporter, ATP-binding protein</fullName>
    </submittedName>
</protein>
<dbReference type="InterPro" id="IPR003593">
    <property type="entry name" value="AAA+_ATPase"/>
</dbReference>
<dbReference type="OrthoDB" id="9791546at2"/>
<dbReference type="PATRIC" id="fig|911238.3.peg.1024"/>
<gene>
    <name evidence="4" type="ORF">SS7213T_06086</name>
</gene>
<keyword evidence="1" id="KW-0547">Nucleotide-binding</keyword>
<dbReference type="EMBL" id="AEUN01000401">
    <property type="protein sequence ID" value="EHJ08022.1"/>
    <property type="molecule type" value="Genomic_DNA"/>
</dbReference>
<keyword evidence="5" id="KW-1185">Reference proteome</keyword>
<dbReference type="SMART" id="SM00382">
    <property type="entry name" value="AAA"/>
    <property type="match status" value="1"/>
</dbReference>
<keyword evidence="2 4" id="KW-0067">ATP-binding</keyword>
<evidence type="ECO:0000313" key="5">
    <source>
        <dbReference type="Proteomes" id="UP000005413"/>
    </source>
</evidence>
<dbReference type="InterPro" id="IPR003439">
    <property type="entry name" value="ABC_transporter-like_ATP-bd"/>
</dbReference>
<dbReference type="Gene3D" id="3.40.50.300">
    <property type="entry name" value="P-loop containing nucleotide triphosphate hydrolases"/>
    <property type="match status" value="1"/>
</dbReference>
<feature type="domain" description="ABC transporter" evidence="3">
    <location>
        <begin position="2"/>
        <end position="210"/>
    </location>
</feature>
<reference evidence="4 5" key="1">
    <citation type="journal article" date="2012" name="BMC Genomics">
        <title>Comparative genomic analysis of the genus Staphylococcus including Staphylococcus aureus and its newly described sister species Staphylococcus simiae.</title>
        <authorList>
            <person name="Suzuki H."/>
            <person name="Lefebure T."/>
            <person name="Pavinski Bitar P."/>
            <person name="Stanhope M.J."/>
        </authorList>
    </citation>
    <scope>NUCLEOTIDE SEQUENCE [LARGE SCALE GENOMIC DNA]</scope>
    <source>
        <strain evidence="4 5">CCM 7213</strain>
    </source>
</reference>
<accession>G5JID1</accession>
<dbReference type="GO" id="GO:0005524">
    <property type="term" value="F:ATP binding"/>
    <property type="evidence" value="ECO:0007669"/>
    <property type="project" value="UniProtKB-KW"/>
</dbReference>
<dbReference type="SUPFAM" id="SSF52540">
    <property type="entry name" value="P-loop containing nucleoside triphosphate hydrolases"/>
    <property type="match status" value="1"/>
</dbReference>
<dbReference type="PANTHER" id="PTHR42798">
    <property type="entry name" value="LIPOPROTEIN-RELEASING SYSTEM ATP-BINDING PROTEIN LOLD"/>
    <property type="match status" value="1"/>
</dbReference>
<dbReference type="PROSITE" id="PS00211">
    <property type="entry name" value="ABC_TRANSPORTER_1"/>
    <property type="match status" value="1"/>
</dbReference>
<dbReference type="PANTHER" id="PTHR42798:SF4">
    <property type="entry name" value="ABC TRANSPORTER DOMAIN-CONTAINING PROTEIN"/>
    <property type="match status" value="1"/>
</dbReference>
<evidence type="ECO:0000256" key="1">
    <source>
        <dbReference type="ARBA" id="ARBA00022741"/>
    </source>
</evidence>
<evidence type="ECO:0000259" key="3">
    <source>
        <dbReference type="PROSITE" id="PS50893"/>
    </source>
</evidence>
<dbReference type="RefSeq" id="WP_002463768.1">
    <property type="nucleotide sequence ID" value="NZ_AEUN01000401.1"/>
</dbReference>
<dbReference type="InterPro" id="IPR027417">
    <property type="entry name" value="P-loop_NTPase"/>
</dbReference>
<name>G5JID1_9STAP</name>
<proteinExistence type="predicted"/>
<dbReference type="InterPro" id="IPR017871">
    <property type="entry name" value="ABC_transporter-like_CS"/>
</dbReference>
<sequence length="210" mass="23745">MIELQDITLNKDDKTIFNHLNITFDKGKSYALIGKSGSGKSTLLNLIAGLEKNKKHQIMIDGKLQKFNHQFYKNDLGYLFQNYGLIDNLSIDANLDLGLAFKKISRQQKKALKLKYLKEFGLTADSKRKVHTLSGGEQQRVALIRLILKDPAIILADEPTGSLDQQTGLQIMDALFSMLTKDKVLIMATHDMTLAERCDEIIDIEKYKSI</sequence>
<dbReference type="Proteomes" id="UP000005413">
    <property type="component" value="Unassembled WGS sequence"/>
</dbReference>
<evidence type="ECO:0000256" key="2">
    <source>
        <dbReference type="ARBA" id="ARBA00022840"/>
    </source>
</evidence>